<dbReference type="CDD" id="cd00082">
    <property type="entry name" value="HisKA"/>
    <property type="match status" value="1"/>
</dbReference>
<dbReference type="PROSITE" id="PS50110">
    <property type="entry name" value="RESPONSE_REGULATORY"/>
    <property type="match status" value="1"/>
</dbReference>
<dbReference type="Gene3D" id="3.40.50.2300">
    <property type="match status" value="1"/>
</dbReference>
<dbReference type="CDD" id="cd00130">
    <property type="entry name" value="PAS"/>
    <property type="match status" value="1"/>
</dbReference>
<feature type="domain" description="PAC" evidence="9">
    <location>
        <begin position="221"/>
        <end position="273"/>
    </location>
</feature>
<dbReference type="InterPro" id="IPR000014">
    <property type="entry name" value="PAS"/>
</dbReference>
<feature type="coiled-coil region" evidence="6">
    <location>
        <begin position="268"/>
        <end position="295"/>
    </location>
</feature>
<dbReference type="InterPro" id="IPR011006">
    <property type="entry name" value="CheY-like_superfamily"/>
</dbReference>
<dbReference type="eggNOG" id="COG4191">
    <property type="taxonomic scope" value="Bacteria"/>
</dbReference>
<dbReference type="InterPro" id="IPR001789">
    <property type="entry name" value="Sig_transdc_resp-reg_receiver"/>
</dbReference>
<dbReference type="PROSITE" id="PS50113">
    <property type="entry name" value="PAC"/>
    <property type="match status" value="1"/>
</dbReference>
<dbReference type="InterPro" id="IPR000700">
    <property type="entry name" value="PAS-assoc_C"/>
</dbReference>
<evidence type="ECO:0000259" key="9">
    <source>
        <dbReference type="PROSITE" id="PS50113"/>
    </source>
</evidence>
<keyword evidence="4" id="KW-0808">Transferase</keyword>
<dbReference type="PANTHER" id="PTHR43065">
    <property type="entry name" value="SENSOR HISTIDINE KINASE"/>
    <property type="match status" value="1"/>
</dbReference>
<comment type="catalytic activity">
    <reaction evidence="1">
        <text>ATP + protein L-histidine = ADP + protein N-phospho-L-histidine.</text>
        <dbReference type="EC" id="2.7.13.3"/>
    </reaction>
</comment>
<feature type="domain" description="Response regulatory" evidence="8">
    <location>
        <begin position="558"/>
        <end position="674"/>
    </location>
</feature>
<dbReference type="PROSITE" id="PS50109">
    <property type="entry name" value="HIS_KIN"/>
    <property type="match status" value="1"/>
</dbReference>
<dbReference type="SMART" id="SM00387">
    <property type="entry name" value="HATPase_c"/>
    <property type="match status" value="1"/>
</dbReference>
<gene>
    <name evidence="10" type="ORF">B597_021155</name>
</gene>
<dbReference type="PANTHER" id="PTHR43065:SF42">
    <property type="entry name" value="TWO-COMPONENT SENSOR PPRA"/>
    <property type="match status" value="1"/>
</dbReference>
<feature type="modified residue" description="4-aspartylphosphate" evidence="5">
    <location>
        <position position="608"/>
    </location>
</feature>
<dbReference type="Gene3D" id="3.30.565.10">
    <property type="entry name" value="Histidine kinase-like ATPase, C-terminal domain"/>
    <property type="match status" value="1"/>
</dbReference>
<dbReference type="Pfam" id="PF00072">
    <property type="entry name" value="Response_reg"/>
    <property type="match status" value="1"/>
</dbReference>
<dbReference type="Proteomes" id="UP000026923">
    <property type="component" value="Unassembled WGS sequence"/>
</dbReference>
<evidence type="ECO:0000256" key="3">
    <source>
        <dbReference type="ARBA" id="ARBA00022553"/>
    </source>
</evidence>
<dbReference type="InterPro" id="IPR013655">
    <property type="entry name" value="PAS_fold_3"/>
</dbReference>
<dbReference type="InterPro" id="IPR036890">
    <property type="entry name" value="HATPase_C_sf"/>
</dbReference>
<organism evidence="10 11">
    <name type="scientific">Stutzerimonas stutzeri KOS6</name>
    <dbReference type="NCBI Taxonomy" id="1218352"/>
    <lineage>
        <taxon>Bacteria</taxon>
        <taxon>Pseudomonadati</taxon>
        <taxon>Pseudomonadota</taxon>
        <taxon>Gammaproteobacteria</taxon>
        <taxon>Pseudomonadales</taxon>
        <taxon>Pseudomonadaceae</taxon>
        <taxon>Stutzerimonas</taxon>
    </lineage>
</organism>
<dbReference type="InterPro" id="IPR036097">
    <property type="entry name" value="HisK_dim/P_sf"/>
</dbReference>
<name>A0A061JJE8_STUST</name>
<keyword evidence="3 5" id="KW-0597">Phosphoprotein</keyword>
<evidence type="ECO:0000256" key="2">
    <source>
        <dbReference type="ARBA" id="ARBA00012438"/>
    </source>
</evidence>
<evidence type="ECO:0000313" key="10">
    <source>
        <dbReference type="EMBL" id="EWC39247.1"/>
    </source>
</evidence>
<dbReference type="HOGENOM" id="CLU_000445_114_51_6"/>
<dbReference type="AlphaFoldDB" id="A0A061JJE8"/>
<dbReference type="InterPro" id="IPR035965">
    <property type="entry name" value="PAS-like_dom_sf"/>
</dbReference>
<reference evidence="10 11" key="1">
    <citation type="journal article" date="2013" name="Genome Announc.">
        <title>Draft Genome of the Nitrogen-Fixing Bacterium Pseudomonas stutzeri Strain KOS6 Isolated from Industrial Hydrocarbon Sludge.</title>
        <authorList>
            <person name="Grigoryeva T.V."/>
            <person name="Laikov A.V."/>
            <person name="Naumova R.P."/>
            <person name="Manolov A.I."/>
            <person name="Larin A.K."/>
            <person name="Karpova I.Y."/>
            <person name="Semashko T.A."/>
            <person name="Alexeev D.G."/>
            <person name="Kostryukova E.S."/>
            <person name="Muller R."/>
            <person name="Govorun V.M."/>
        </authorList>
    </citation>
    <scope>NUCLEOTIDE SEQUENCE [LARGE SCALE GENOMIC DNA]</scope>
    <source>
        <strain evidence="10 11">KOS6</strain>
    </source>
</reference>
<dbReference type="Pfam" id="PF00512">
    <property type="entry name" value="HisKA"/>
    <property type="match status" value="1"/>
</dbReference>
<dbReference type="SUPFAM" id="SSF52172">
    <property type="entry name" value="CheY-like"/>
    <property type="match status" value="1"/>
</dbReference>
<dbReference type="InterPro" id="IPR005467">
    <property type="entry name" value="His_kinase_dom"/>
</dbReference>
<keyword evidence="4" id="KW-0418">Kinase</keyword>
<dbReference type="SUPFAM" id="SSF47384">
    <property type="entry name" value="Homodimeric domain of signal transducing histidine kinase"/>
    <property type="match status" value="1"/>
</dbReference>
<evidence type="ECO:0000259" key="7">
    <source>
        <dbReference type="PROSITE" id="PS50109"/>
    </source>
</evidence>
<sequence>MHDLQAIIDSLPGIYLIVVADTDFTMIASSDERLRVTMTRREDLIGRPLFEVFSDDAPDDPHSGAAILKRSLNQVIATGQTQRLAQVRYALERPASEGGGFEERFWNVVNVPVRNGEGRVRYIIHRVEDVTAQLHAQDLARAQLQESDERLNAALLVSGTGTFYWQLDSQRIDMDASMLRLVGMEGFDDIYLTELLKRVHPVDRSRMTDLGKRCAATGEDFEMHFRVQLPAQGERWLFGRAMNVRDQNGRPSYLVGACIDLTDQKRTEQALQRLNETLEIRIEEAVAARTSAEAALHQSQKMEAVGQLTSGLAHDFNNLLGGIVGSLGLLGRRLDQGRHDELRRHLDTALGSADRATALTHRLLAFSRRQPLHSRPTDSNALIEGLRELLQRTTVPLIAFELSLAESLWLTQCDANQLENALLNLTLNARDAMPEGGRLTLSTANRMLDQTAAQLLGMTPGNYVMLCVADTGSGIAPEKLAYVFDPFFTTKPLGAGTGLGLSMVYGFARQSGGSVQIDSTPSLGTSVCLYLPQYTGAPDSPSQAAPAQQQPAELPKRRIMVVDDEASIRTMVCEVLEEMGHETLQADSGSAALDLLPQAGSIDLLITDIGLPGGMNGYQLAEHARQMQPVLKVLFITGYAEEALHARSPAQREQELLGKPFTLDTLQTRVQTLLDAW</sequence>
<dbReference type="GO" id="GO:0000155">
    <property type="term" value="F:phosphorelay sensor kinase activity"/>
    <property type="evidence" value="ECO:0007669"/>
    <property type="project" value="InterPro"/>
</dbReference>
<dbReference type="Pfam" id="PF08448">
    <property type="entry name" value="PAS_4"/>
    <property type="match status" value="1"/>
</dbReference>
<dbReference type="EC" id="2.7.13.3" evidence="2"/>
<dbReference type="SMART" id="SM00448">
    <property type="entry name" value="REC"/>
    <property type="match status" value="1"/>
</dbReference>
<evidence type="ECO:0000256" key="5">
    <source>
        <dbReference type="PROSITE-ProRule" id="PRU00169"/>
    </source>
</evidence>
<dbReference type="InterPro" id="IPR003594">
    <property type="entry name" value="HATPase_dom"/>
</dbReference>
<dbReference type="SMART" id="SM00388">
    <property type="entry name" value="HisKA"/>
    <property type="match status" value="1"/>
</dbReference>
<dbReference type="EMBL" id="AMCZ02000046">
    <property type="protein sequence ID" value="EWC39247.1"/>
    <property type="molecule type" value="Genomic_DNA"/>
</dbReference>
<proteinExistence type="predicted"/>
<dbReference type="OrthoDB" id="9772100at2"/>
<dbReference type="Gene3D" id="3.30.450.20">
    <property type="entry name" value="PAS domain"/>
    <property type="match status" value="2"/>
</dbReference>
<accession>A0A061JJE8</accession>
<comment type="caution">
    <text evidence="10">The sequence shown here is derived from an EMBL/GenBank/DDBJ whole genome shotgun (WGS) entry which is preliminary data.</text>
</comment>
<evidence type="ECO:0000259" key="8">
    <source>
        <dbReference type="PROSITE" id="PS50110"/>
    </source>
</evidence>
<evidence type="ECO:0000256" key="6">
    <source>
        <dbReference type="SAM" id="Coils"/>
    </source>
</evidence>
<evidence type="ECO:0000313" key="11">
    <source>
        <dbReference type="Proteomes" id="UP000026923"/>
    </source>
</evidence>
<evidence type="ECO:0000256" key="4">
    <source>
        <dbReference type="ARBA" id="ARBA00022777"/>
    </source>
</evidence>
<dbReference type="PRINTS" id="PR00344">
    <property type="entry name" value="BCTRLSENSOR"/>
</dbReference>
<dbReference type="InterPro" id="IPR013656">
    <property type="entry name" value="PAS_4"/>
</dbReference>
<dbReference type="Pfam" id="PF02518">
    <property type="entry name" value="HATPase_c"/>
    <property type="match status" value="1"/>
</dbReference>
<dbReference type="Gene3D" id="1.10.287.130">
    <property type="match status" value="1"/>
</dbReference>
<feature type="domain" description="Histidine kinase" evidence="7">
    <location>
        <begin position="311"/>
        <end position="535"/>
    </location>
</feature>
<dbReference type="InterPro" id="IPR004358">
    <property type="entry name" value="Sig_transdc_His_kin-like_C"/>
</dbReference>
<dbReference type="SUPFAM" id="SSF55785">
    <property type="entry name" value="PYP-like sensor domain (PAS domain)"/>
    <property type="match status" value="2"/>
</dbReference>
<evidence type="ECO:0000256" key="1">
    <source>
        <dbReference type="ARBA" id="ARBA00000085"/>
    </source>
</evidence>
<dbReference type="RefSeq" id="WP_003293719.1">
    <property type="nucleotide sequence ID" value="NZ_KK020677.1"/>
</dbReference>
<dbReference type="Pfam" id="PF08447">
    <property type="entry name" value="PAS_3"/>
    <property type="match status" value="1"/>
</dbReference>
<protein>
    <recommendedName>
        <fullName evidence="2">histidine kinase</fullName>
        <ecNumber evidence="2">2.7.13.3</ecNumber>
    </recommendedName>
</protein>
<dbReference type="InterPro" id="IPR003661">
    <property type="entry name" value="HisK_dim/P_dom"/>
</dbReference>
<keyword evidence="6" id="KW-0175">Coiled coil</keyword>
<dbReference type="SUPFAM" id="SSF55874">
    <property type="entry name" value="ATPase domain of HSP90 chaperone/DNA topoisomerase II/histidine kinase"/>
    <property type="match status" value="1"/>
</dbReference>